<dbReference type="Proteomes" id="UP001234297">
    <property type="component" value="Chromosome 12"/>
</dbReference>
<evidence type="ECO:0000313" key="2">
    <source>
        <dbReference type="Proteomes" id="UP001234297"/>
    </source>
</evidence>
<reference evidence="1 2" key="1">
    <citation type="journal article" date="2022" name="Hortic Res">
        <title>A haplotype resolved chromosomal level avocado genome allows analysis of novel avocado genes.</title>
        <authorList>
            <person name="Nath O."/>
            <person name="Fletcher S.J."/>
            <person name="Hayward A."/>
            <person name="Shaw L.M."/>
            <person name="Masouleh A.K."/>
            <person name="Furtado A."/>
            <person name="Henry R.J."/>
            <person name="Mitter N."/>
        </authorList>
    </citation>
    <scope>NUCLEOTIDE SEQUENCE [LARGE SCALE GENOMIC DNA]</scope>
    <source>
        <strain evidence="2">cv. Hass</strain>
    </source>
</reference>
<sequence length="288" mass="33971">MRFESDEATKAWYNDYAWSVGFSICVGRQERSQRTKKIISRQFLCFREGSCEKRFIDRKDRIRPERPRTRFGCKAMIMVEKRGPNKWILIRFEKTHTHELESPDKVPFLRSHVHISNIPKRHTGTAQIACTNSLKSCKDCDAEFELSYDKAIVKTQLAIEEQLAELYTRPVFLKFQEELCASLRYIAIKTKEDGDLSTYRVTKFGDDTRSYTVSFNTSKMRANCTCLMFEFVRILCRHELIVFRLLNILMLPSHYIMEPYMRNVKIRVEYVQHDIIGQADCANFVSLR</sequence>
<accession>A0ACC2K5Z7</accession>
<protein>
    <submittedName>
        <fullName evidence="1">Uncharacterized protein</fullName>
    </submittedName>
</protein>
<name>A0ACC2K5Z7_PERAE</name>
<keyword evidence="2" id="KW-1185">Reference proteome</keyword>
<comment type="caution">
    <text evidence="1">The sequence shown here is derived from an EMBL/GenBank/DDBJ whole genome shotgun (WGS) entry which is preliminary data.</text>
</comment>
<dbReference type="EMBL" id="CM056820">
    <property type="protein sequence ID" value="KAJ8616446.1"/>
    <property type="molecule type" value="Genomic_DNA"/>
</dbReference>
<proteinExistence type="predicted"/>
<gene>
    <name evidence="1" type="ORF">MRB53_035818</name>
</gene>
<evidence type="ECO:0000313" key="1">
    <source>
        <dbReference type="EMBL" id="KAJ8616446.1"/>
    </source>
</evidence>
<organism evidence="1 2">
    <name type="scientific">Persea americana</name>
    <name type="common">Avocado</name>
    <dbReference type="NCBI Taxonomy" id="3435"/>
    <lineage>
        <taxon>Eukaryota</taxon>
        <taxon>Viridiplantae</taxon>
        <taxon>Streptophyta</taxon>
        <taxon>Embryophyta</taxon>
        <taxon>Tracheophyta</taxon>
        <taxon>Spermatophyta</taxon>
        <taxon>Magnoliopsida</taxon>
        <taxon>Magnoliidae</taxon>
        <taxon>Laurales</taxon>
        <taxon>Lauraceae</taxon>
        <taxon>Persea</taxon>
    </lineage>
</organism>